<evidence type="ECO:0000313" key="4">
    <source>
        <dbReference type="WBParaSite" id="HDID_0001126301-mRNA-1"/>
    </source>
</evidence>
<feature type="compositionally biased region" description="Polar residues" evidence="1">
    <location>
        <begin position="36"/>
        <end position="49"/>
    </location>
</feature>
<reference evidence="2 3" key="2">
    <citation type="submission" date="2018-11" db="EMBL/GenBank/DDBJ databases">
        <authorList>
            <consortium name="Pathogen Informatics"/>
        </authorList>
    </citation>
    <scope>NUCLEOTIDE SEQUENCE [LARGE SCALE GENOMIC DNA]</scope>
</reference>
<gene>
    <name evidence="2" type="ORF">HDID_LOCUS11260</name>
</gene>
<feature type="compositionally biased region" description="Polar residues" evidence="1">
    <location>
        <begin position="56"/>
        <end position="69"/>
    </location>
</feature>
<protein>
    <submittedName>
        <fullName evidence="2 4">Uncharacterized protein</fullName>
    </submittedName>
</protein>
<dbReference type="EMBL" id="UYSG01013238">
    <property type="protein sequence ID" value="VDL65250.1"/>
    <property type="molecule type" value="Genomic_DNA"/>
</dbReference>
<dbReference type="WBParaSite" id="HDID_0001126301-mRNA-1">
    <property type="protein sequence ID" value="HDID_0001126301-mRNA-1"/>
    <property type="gene ID" value="HDID_0001126301"/>
</dbReference>
<evidence type="ECO:0000313" key="3">
    <source>
        <dbReference type="Proteomes" id="UP000274504"/>
    </source>
</evidence>
<dbReference type="Proteomes" id="UP000274504">
    <property type="component" value="Unassembled WGS sequence"/>
</dbReference>
<accession>A0A0R3SZR7</accession>
<dbReference type="AlphaFoldDB" id="A0A0R3SZR7"/>
<sequence length="132" mass="14131">MIMERILDEEDVLLVLQRPKNEGGSGAGGSRRTAHSVPQPSRSNPNVATDSEEQTSKSAFQGAVASTPNTPAPPPQHSSRPTHRKPRPTIFNPMSMPADAVSTPRRPVSTVEGSNSTAVPHQVSMSCLLFIH</sequence>
<name>A0A0R3SZR7_HYMDI</name>
<dbReference type="OrthoDB" id="10495341at2759"/>
<evidence type="ECO:0000313" key="2">
    <source>
        <dbReference type="EMBL" id="VDL65250.1"/>
    </source>
</evidence>
<reference evidence="4" key="1">
    <citation type="submission" date="2017-02" db="UniProtKB">
        <authorList>
            <consortium name="WormBaseParasite"/>
        </authorList>
    </citation>
    <scope>IDENTIFICATION</scope>
</reference>
<evidence type="ECO:0000256" key="1">
    <source>
        <dbReference type="SAM" id="MobiDB-lite"/>
    </source>
</evidence>
<feature type="region of interest" description="Disordered" evidence="1">
    <location>
        <begin position="17"/>
        <end position="117"/>
    </location>
</feature>
<proteinExistence type="predicted"/>
<organism evidence="4">
    <name type="scientific">Hymenolepis diminuta</name>
    <name type="common">Rat tapeworm</name>
    <dbReference type="NCBI Taxonomy" id="6216"/>
    <lineage>
        <taxon>Eukaryota</taxon>
        <taxon>Metazoa</taxon>
        <taxon>Spiralia</taxon>
        <taxon>Lophotrochozoa</taxon>
        <taxon>Platyhelminthes</taxon>
        <taxon>Cestoda</taxon>
        <taxon>Eucestoda</taxon>
        <taxon>Cyclophyllidea</taxon>
        <taxon>Hymenolepididae</taxon>
        <taxon>Hymenolepis</taxon>
    </lineage>
</organism>